<evidence type="ECO:0000313" key="1">
    <source>
        <dbReference type="EMBL" id="BAV99720.1"/>
    </source>
</evidence>
<sequence>MDANIARDGQRRETRAMDELGASAPNDAGLPASVAATLQRLHAVLPAQAEQAQARLARALAPLAASRWPQVAWSFSSLTNTGLPVEFAWTSREAAVRWTAEVAEPEADDAARLQRAAQALDWCGDLQPWIDHQRGARLKFGAWASARHGEDFAAKLYADLPAGRLPPQWRDRHPAFASQLLFWRMCGVNADGSIECYARADELDLAALRTLARATLGDEAALLQRLMQVLPADDLPRPSGISLALSAQGQVRALTWFTFAKAIFRDDAEVERRLRAQGEGRSAEVYAALAAGPADGRWRHGMIGVGADIAGNAWVQCGVRPT</sequence>
<dbReference type="AlphaFoldDB" id="A0AAU9AL82"/>
<accession>A0AAU9AL82</accession>
<dbReference type="Proteomes" id="UP000218824">
    <property type="component" value="Chromosome"/>
</dbReference>
<protein>
    <submittedName>
        <fullName evidence="1">AfsR-like transcriptional regulator</fullName>
    </submittedName>
</protein>
<proteinExistence type="predicted"/>
<evidence type="ECO:0000313" key="2">
    <source>
        <dbReference type="Proteomes" id="UP000218824"/>
    </source>
</evidence>
<reference evidence="1 2" key="1">
    <citation type="journal article" date="2017" name="DNA Res.">
        <title>Complete genome sequence and expression profile of the commercial lytic enzyme producer Lysobacter enzymogenes M497-1.</title>
        <authorList>
            <person name="Takami H."/>
            <person name="Toyoda A."/>
            <person name="Uchiyama I."/>
            <person name="Itoh T."/>
            <person name="Takaki Y."/>
            <person name="Arai W."/>
            <person name="Nishi S."/>
            <person name="Kawai M."/>
            <person name="Shinya K."/>
            <person name="Ikeda H."/>
        </authorList>
    </citation>
    <scope>NUCLEOTIDE SEQUENCE [LARGE SCALE GENOMIC DNA]</scope>
    <source>
        <strain evidence="1 2">M497-1</strain>
    </source>
</reference>
<dbReference type="EMBL" id="AP014940">
    <property type="protein sequence ID" value="BAV99720.1"/>
    <property type="molecule type" value="Genomic_DNA"/>
</dbReference>
<dbReference type="KEGG" id="lem:LEN_4233"/>
<gene>
    <name evidence="1" type="ORF">LEN_4233</name>
</gene>
<organism evidence="1 2">
    <name type="scientific">Lysobacter enzymogenes</name>
    <dbReference type="NCBI Taxonomy" id="69"/>
    <lineage>
        <taxon>Bacteria</taxon>
        <taxon>Pseudomonadati</taxon>
        <taxon>Pseudomonadota</taxon>
        <taxon>Gammaproteobacteria</taxon>
        <taxon>Lysobacterales</taxon>
        <taxon>Lysobacteraceae</taxon>
        <taxon>Lysobacter</taxon>
    </lineage>
</organism>
<name>A0AAU9AL82_LYSEN</name>